<sequence length="539" mass="59517">MDWSAFDFWKFLAGLGIFMFGMFLLEEAIKQLSGKAFKSLIRRSTTGKIKSVLTGFFSTAVLQSSSAVSLMTLTFVGAGIISMQNAIGVVLGTNLGTTITSWLVATVGFKINIEGMFLPLLGIGGLGLIFLSSSVRYSGISKLLVGLGFLFMGLDYMKLSVEFFTASIDLATLPHYGLWFYVLLAIILTAIMQSSSATIAIVLTALHSGLMTFDEGAAMVIGANIGTTATVMLGAVGGINIKKQVAFSHLVFNFYSGILAFLLLPILTKLIFIFIDDSKNIVLGITIFHTMFNLIGVLLFLPFIPIFVKWVAKVYPEKETGHLNHISSVSLDLPEAAVAAAKQETDMVYNETLFWLNEVLKNNKTETETEKTTIFRRIIPSKSSGKQITFEDLQLKYRTILTFTAQISSDGLEEVDKKMLNTIIQKVMILSQITKTIAGIAVDIEELEQTNNANVSAVFSKIGGNVKEYTAILQKPCENEVYILLREQLNHDYKEIVEKITYFIDNKLIKEKHISTLLIVNGIVAQSIRQLIRHLEDTI</sequence>
<keyword evidence="5 6" id="KW-0472">Membrane</keyword>
<dbReference type="GO" id="GO:0005436">
    <property type="term" value="F:sodium:phosphate symporter activity"/>
    <property type="evidence" value="ECO:0007669"/>
    <property type="project" value="InterPro"/>
</dbReference>
<dbReference type="OrthoDB" id="9763003at2"/>
<dbReference type="NCBIfam" id="NF037997">
    <property type="entry name" value="Na_Pi_symport"/>
    <property type="match status" value="1"/>
</dbReference>
<dbReference type="InterPro" id="IPR003841">
    <property type="entry name" value="Na/Pi_transpt"/>
</dbReference>
<evidence type="ECO:0000256" key="1">
    <source>
        <dbReference type="ARBA" id="ARBA00004651"/>
    </source>
</evidence>
<feature type="transmembrane region" description="Helical" evidence="6">
    <location>
        <begin position="116"/>
        <end position="133"/>
    </location>
</feature>
<comment type="subcellular location">
    <subcellularLocation>
        <location evidence="1">Cell membrane</location>
        <topology evidence="1">Multi-pass membrane protein</topology>
    </subcellularLocation>
</comment>
<dbReference type="GO" id="GO:0044341">
    <property type="term" value="P:sodium-dependent phosphate transport"/>
    <property type="evidence" value="ECO:0007669"/>
    <property type="project" value="InterPro"/>
</dbReference>
<feature type="transmembrane region" description="Helical" evidence="6">
    <location>
        <begin position="6"/>
        <end position="25"/>
    </location>
</feature>
<dbReference type="RefSeq" id="WP_113987788.1">
    <property type="nucleotide sequence ID" value="NZ_QLST01000001.1"/>
</dbReference>
<protein>
    <submittedName>
        <fullName evidence="7">Na/Pi cotransporter family protein</fullName>
    </submittedName>
</protein>
<feature type="transmembrane region" description="Helical" evidence="6">
    <location>
        <begin position="52"/>
        <end position="81"/>
    </location>
</feature>
<accession>A0A365P647</accession>
<keyword evidence="4 6" id="KW-1133">Transmembrane helix</keyword>
<dbReference type="EMBL" id="QLST01000001">
    <property type="protein sequence ID" value="RBA29906.1"/>
    <property type="molecule type" value="Genomic_DNA"/>
</dbReference>
<dbReference type="Pfam" id="PF02690">
    <property type="entry name" value="Na_Pi_cotrans"/>
    <property type="match status" value="2"/>
</dbReference>
<evidence type="ECO:0000256" key="6">
    <source>
        <dbReference type="SAM" id="Phobius"/>
    </source>
</evidence>
<evidence type="ECO:0000256" key="3">
    <source>
        <dbReference type="ARBA" id="ARBA00022692"/>
    </source>
</evidence>
<organism evidence="7 8">
    <name type="scientific">Flavobacterium tibetense</name>
    <dbReference type="NCBI Taxonomy" id="2233533"/>
    <lineage>
        <taxon>Bacteria</taxon>
        <taxon>Pseudomonadati</taxon>
        <taxon>Bacteroidota</taxon>
        <taxon>Flavobacteriia</taxon>
        <taxon>Flavobacteriales</taxon>
        <taxon>Flavobacteriaceae</taxon>
        <taxon>Flavobacterium</taxon>
    </lineage>
</organism>
<evidence type="ECO:0000256" key="4">
    <source>
        <dbReference type="ARBA" id="ARBA00022989"/>
    </source>
</evidence>
<feature type="transmembrane region" description="Helical" evidence="6">
    <location>
        <begin position="178"/>
        <end position="206"/>
    </location>
</feature>
<keyword evidence="3 6" id="KW-0812">Transmembrane</keyword>
<dbReference type="PANTHER" id="PTHR10010">
    <property type="entry name" value="SOLUTE CARRIER FAMILY 34 SODIUM PHOSPHATE , MEMBER 2-RELATED"/>
    <property type="match status" value="1"/>
</dbReference>
<dbReference type="PANTHER" id="PTHR10010:SF46">
    <property type="entry name" value="SODIUM-DEPENDENT PHOSPHATE TRANSPORT PROTEIN 2B"/>
    <property type="match status" value="1"/>
</dbReference>
<evidence type="ECO:0000313" key="7">
    <source>
        <dbReference type="EMBL" id="RBA29906.1"/>
    </source>
</evidence>
<reference evidence="7 8" key="1">
    <citation type="submission" date="2018-06" db="EMBL/GenBank/DDBJ databases">
        <title>Flavobacterium tibetense sp. nov., isolated from a wetland YonghuCo on Tibetan Plateau.</title>
        <authorList>
            <person name="Xing P."/>
            <person name="Phurbu D."/>
            <person name="Lu H."/>
        </authorList>
    </citation>
    <scope>NUCLEOTIDE SEQUENCE [LARGE SCALE GENOMIC DNA]</scope>
    <source>
        <strain evidence="7 8">YH5</strain>
    </source>
</reference>
<evidence type="ECO:0000256" key="2">
    <source>
        <dbReference type="ARBA" id="ARBA00022475"/>
    </source>
</evidence>
<feature type="transmembrane region" description="Helical" evidence="6">
    <location>
        <begin position="139"/>
        <end position="157"/>
    </location>
</feature>
<feature type="transmembrane region" description="Helical" evidence="6">
    <location>
        <begin position="281"/>
        <end position="308"/>
    </location>
</feature>
<dbReference type="AlphaFoldDB" id="A0A365P647"/>
<evidence type="ECO:0000313" key="8">
    <source>
        <dbReference type="Proteomes" id="UP000253319"/>
    </source>
</evidence>
<proteinExistence type="predicted"/>
<feature type="transmembrane region" description="Helical" evidence="6">
    <location>
        <begin position="251"/>
        <end position="275"/>
    </location>
</feature>
<dbReference type="GO" id="GO:0005886">
    <property type="term" value="C:plasma membrane"/>
    <property type="evidence" value="ECO:0007669"/>
    <property type="project" value="UniProtKB-SubCell"/>
</dbReference>
<keyword evidence="2" id="KW-1003">Cell membrane</keyword>
<feature type="transmembrane region" description="Helical" evidence="6">
    <location>
        <begin position="87"/>
        <end position="109"/>
    </location>
</feature>
<dbReference type="Proteomes" id="UP000253319">
    <property type="component" value="Unassembled WGS sequence"/>
</dbReference>
<comment type="caution">
    <text evidence="7">The sequence shown here is derived from an EMBL/GenBank/DDBJ whole genome shotgun (WGS) entry which is preliminary data.</text>
</comment>
<feature type="transmembrane region" description="Helical" evidence="6">
    <location>
        <begin position="218"/>
        <end position="239"/>
    </location>
</feature>
<keyword evidence="8" id="KW-1185">Reference proteome</keyword>
<gene>
    <name evidence="7" type="ORF">DPN68_01385</name>
</gene>
<name>A0A365P647_9FLAO</name>
<evidence type="ECO:0000256" key="5">
    <source>
        <dbReference type="ARBA" id="ARBA00023136"/>
    </source>
</evidence>